<reference evidence="1" key="1">
    <citation type="submission" date="2023-06" db="EMBL/GenBank/DDBJ databases">
        <authorList>
            <consortium name="Lawrence Berkeley National Laboratory"/>
            <person name="Ahrendt S."/>
            <person name="Sahu N."/>
            <person name="Indic B."/>
            <person name="Wong-Bajracharya J."/>
            <person name="Merenyi Z."/>
            <person name="Ke H.-M."/>
            <person name="Monk M."/>
            <person name="Kocsube S."/>
            <person name="Drula E."/>
            <person name="Lipzen A."/>
            <person name="Balint B."/>
            <person name="Henrissat B."/>
            <person name="Andreopoulos B."/>
            <person name="Martin F.M."/>
            <person name="Harder C.B."/>
            <person name="Rigling D."/>
            <person name="Ford K.L."/>
            <person name="Foster G.D."/>
            <person name="Pangilinan J."/>
            <person name="Papanicolaou A."/>
            <person name="Barry K."/>
            <person name="LaButti K."/>
            <person name="Viragh M."/>
            <person name="Koriabine M."/>
            <person name="Yan M."/>
            <person name="Riley R."/>
            <person name="Champramary S."/>
            <person name="Plett K.L."/>
            <person name="Tsai I.J."/>
            <person name="Slot J."/>
            <person name="Sipos G."/>
            <person name="Plett J."/>
            <person name="Nagy L.G."/>
            <person name="Grigoriev I.V."/>
        </authorList>
    </citation>
    <scope>NUCLEOTIDE SEQUENCE</scope>
    <source>
        <strain evidence="1">FPL87.14</strain>
    </source>
</reference>
<gene>
    <name evidence="1" type="ORF">EV421DRAFT_1741807</name>
</gene>
<dbReference type="AlphaFoldDB" id="A0AA39J1G8"/>
<name>A0AA39J1G8_9AGAR</name>
<dbReference type="Proteomes" id="UP001175226">
    <property type="component" value="Unassembled WGS sequence"/>
</dbReference>
<protein>
    <submittedName>
        <fullName evidence="1">Uncharacterized protein</fullName>
    </submittedName>
</protein>
<comment type="caution">
    <text evidence="1">The sequence shown here is derived from an EMBL/GenBank/DDBJ whole genome shotgun (WGS) entry which is preliminary data.</text>
</comment>
<evidence type="ECO:0000313" key="1">
    <source>
        <dbReference type="EMBL" id="KAK0433074.1"/>
    </source>
</evidence>
<proteinExistence type="predicted"/>
<evidence type="ECO:0000313" key="2">
    <source>
        <dbReference type="Proteomes" id="UP001175226"/>
    </source>
</evidence>
<dbReference type="EMBL" id="JAUEPT010000085">
    <property type="protein sequence ID" value="KAK0433074.1"/>
    <property type="molecule type" value="Genomic_DNA"/>
</dbReference>
<accession>A0AA39J1G8</accession>
<keyword evidence="2" id="KW-1185">Reference proteome</keyword>
<sequence>MLIFLKCELMQSIWRLLLDEEFMNAYWNGIIIRLFTYSADYPEKILLASIKHLGNCLCPHCLIVKDNVFPKNAFSEVLLAEGVNFYELFVPDQMHEVEICGWKLYFNHLIRICHSCGSDISCPPNIWLVDNLKKKFAARDYEDTIQCAFPCFEGLLPEHSNAVILDNLFDFATWHGFTKLRMHMESMLQVYEALMTSLGKQLRIFEMKICLQFQTKETPSKAGAWLRRQTQ</sequence>
<organism evidence="1 2">
    <name type="scientific">Armillaria borealis</name>
    <dbReference type="NCBI Taxonomy" id="47425"/>
    <lineage>
        <taxon>Eukaryota</taxon>
        <taxon>Fungi</taxon>
        <taxon>Dikarya</taxon>
        <taxon>Basidiomycota</taxon>
        <taxon>Agaricomycotina</taxon>
        <taxon>Agaricomycetes</taxon>
        <taxon>Agaricomycetidae</taxon>
        <taxon>Agaricales</taxon>
        <taxon>Marasmiineae</taxon>
        <taxon>Physalacriaceae</taxon>
        <taxon>Armillaria</taxon>
    </lineage>
</organism>